<reference evidence="10" key="2">
    <citation type="submission" date="2021-02" db="EMBL/GenBank/DDBJ databases">
        <title>Aspergillus luchuensis mut. kawachii IFO 4304 genome sequence.</title>
        <authorList>
            <person name="Mori K."/>
            <person name="Kadooka C."/>
            <person name="Goto M."/>
            <person name="Futagami T."/>
        </authorList>
    </citation>
    <scope>NUCLEOTIDE SEQUENCE</scope>
    <source>
        <strain evidence="10">IFO 4308</strain>
    </source>
</reference>
<evidence type="ECO:0000256" key="4">
    <source>
        <dbReference type="ARBA" id="ARBA00022801"/>
    </source>
</evidence>
<keyword evidence="2 7" id="KW-0645">Protease</keyword>
<protein>
    <recommendedName>
        <fullName evidence="9">Peptidase S8/S53 domain-containing protein</fullName>
    </recommendedName>
</protein>
<dbReference type="AlphaFoldDB" id="A0A7R7WB35"/>
<evidence type="ECO:0000256" key="8">
    <source>
        <dbReference type="SAM" id="Phobius"/>
    </source>
</evidence>
<dbReference type="InterPro" id="IPR000209">
    <property type="entry name" value="Peptidase_S8/S53_dom"/>
</dbReference>
<dbReference type="GO" id="GO:0004252">
    <property type="term" value="F:serine-type endopeptidase activity"/>
    <property type="evidence" value="ECO:0007669"/>
    <property type="project" value="UniProtKB-UniRule"/>
</dbReference>
<proteinExistence type="inferred from homology"/>
<dbReference type="GO" id="GO:0006508">
    <property type="term" value="P:proteolysis"/>
    <property type="evidence" value="ECO:0007669"/>
    <property type="project" value="UniProtKB-KW"/>
</dbReference>
<feature type="active site" description="Charge relay system" evidence="7">
    <location>
        <position position="111"/>
    </location>
</feature>
<dbReference type="PRINTS" id="PR00723">
    <property type="entry name" value="SUBTILISIN"/>
</dbReference>
<evidence type="ECO:0000313" key="10">
    <source>
        <dbReference type="EMBL" id="BCR99676.1"/>
    </source>
</evidence>
<evidence type="ECO:0000313" key="11">
    <source>
        <dbReference type="Proteomes" id="UP000661280"/>
    </source>
</evidence>
<evidence type="ECO:0000256" key="5">
    <source>
        <dbReference type="ARBA" id="ARBA00022825"/>
    </source>
</evidence>
<organism evidence="10 11">
    <name type="scientific">Aspergillus kawachii</name>
    <name type="common">White koji mold</name>
    <name type="synonym">Aspergillus awamori var. kawachi</name>
    <dbReference type="NCBI Taxonomy" id="1069201"/>
    <lineage>
        <taxon>Eukaryota</taxon>
        <taxon>Fungi</taxon>
        <taxon>Dikarya</taxon>
        <taxon>Ascomycota</taxon>
        <taxon>Pezizomycotina</taxon>
        <taxon>Eurotiomycetes</taxon>
        <taxon>Eurotiomycetidae</taxon>
        <taxon>Eurotiales</taxon>
        <taxon>Aspergillaceae</taxon>
        <taxon>Aspergillus</taxon>
        <taxon>Aspergillus subgen. Circumdati</taxon>
    </lineage>
</organism>
<sequence>MKTKITMDRNGCLFDCSDAQLHETKLASGSELSDKFWDHLKGAHQCLRDYRRYNDPTKPDRRVKIAILDSGADLSHPKIRHQIDEIEEYNPEPVVLHSFVDLDGSPDPLGHGTHITSTILSIASGAKLFVGRVVGKDKKVDPEALAEAINHAVETWEVDIISLSLGFPRPSEDLTKSIRNALHKEKLIFAAVSNNGGALPIGISWPARETKVFGVFSSNFHGERSEFNPNVNDDDTFSRYKFLGEAVKSAWLNCEERRMTGTSVATPIAASTAALFLEYIRGNMVATHDITSMAEIERCARMPDGMRRIFALAGKTRETHEFLRYVTPWSLLDHENQRFIINRVDQSLLDLQLVDYDKKFASLEKDSSSVRGFLSDQKKRLDSNQKTFENAKSELRTHVLSILGVTVLGAGSVDVAFPLAKWVTGPLALGAIWWLLSSARDSQSTILTDFKERATDVKPTIGEAIQLSDKNKSEGDRVMNELLNLLARIIEHHESHTQVPKPESHQLEEKLMQLELHIIQETVLHRASSTSQNAQVQDLMVKLEKLVNEGTGKGLFGEECEHNELAKSAMEVLNRAIGVVLTAQQAQKEIDEVTKQMESQELKASADLAEKKKKENGGKLEWLYWFLLWVGITGVVLVLVMAIVAA</sequence>
<reference evidence="10" key="1">
    <citation type="submission" date="2021-01" db="EMBL/GenBank/DDBJ databases">
        <authorList>
            <consortium name="Aspergillus luchuensis mut. kawachii IFO 4304 genome sequencing consortium"/>
            <person name="Kazuki M."/>
            <person name="Futagami T."/>
        </authorList>
    </citation>
    <scope>NUCLEOTIDE SEQUENCE</scope>
    <source>
        <strain evidence="10">IFO 4308</strain>
    </source>
</reference>
<dbReference type="RefSeq" id="XP_041543439.1">
    <property type="nucleotide sequence ID" value="XM_041689789.1"/>
</dbReference>
<feature type="active site" description="Charge relay system" evidence="7">
    <location>
        <position position="69"/>
    </location>
</feature>
<evidence type="ECO:0000256" key="1">
    <source>
        <dbReference type="ARBA" id="ARBA00011073"/>
    </source>
</evidence>
<keyword evidence="8" id="KW-0812">Transmembrane</keyword>
<dbReference type="Pfam" id="PF00082">
    <property type="entry name" value="Peptidase_S8"/>
    <property type="match status" value="1"/>
</dbReference>
<dbReference type="InterPro" id="IPR051048">
    <property type="entry name" value="Peptidase_S8/S53_subtilisin"/>
</dbReference>
<dbReference type="EMBL" id="AP024429">
    <property type="protein sequence ID" value="BCR99676.1"/>
    <property type="molecule type" value="Genomic_DNA"/>
</dbReference>
<keyword evidence="5 7" id="KW-0720">Serine protease</keyword>
<keyword evidence="4 7" id="KW-0378">Hydrolase</keyword>
<dbReference type="KEGG" id="aluc:AKAW2_50018A"/>
<name>A0A7R7WB35_ASPKA</name>
<dbReference type="PANTHER" id="PTHR43399:SF4">
    <property type="entry name" value="CELL WALL-ASSOCIATED PROTEASE"/>
    <property type="match status" value="1"/>
</dbReference>
<dbReference type="InterPro" id="IPR036852">
    <property type="entry name" value="Peptidase_S8/S53_dom_sf"/>
</dbReference>
<evidence type="ECO:0000259" key="9">
    <source>
        <dbReference type="Pfam" id="PF00082"/>
    </source>
</evidence>
<dbReference type="Proteomes" id="UP000661280">
    <property type="component" value="Chromosome 5"/>
</dbReference>
<evidence type="ECO:0000256" key="6">
    <source>
        <dbReference type="ARBA" id="ARBA00023145"/>
    </source>
</evidence>
<dbReference type="GeneID" id="64960998"/>
<dbReference type="PANTHER" id="PTHR43399">
    <property type="entry name" value="SUBTILISIN-RELATED"/>
    <property type="match status" value="1"/>
</dbReference>
<evidence type="ECO:0000256" key="7">
    <source>
        <dbReference type="PROSITE-ProRule" id="PRU01240"/>
    </source>
</evidence>
<feature type="transmembrane region" description="Helical" evidence="8">
    <location>
        <begin position="622"/>
        <end position="645"/>
    </location>
</feature>
<dbReference type="CDD" id="cd00306">
    <property type="entry name" value="Peptidases_S8_S53"/>
    <property type="match status" value="1"/>
</dbReference>
<keyword evidence="3" id="KW-0732">Signal</keyword>
<keyword evidence="11" id="KW-1185">Reference proteome</keyword>
<accession>A0A7R7WB35</accession>
<evidence type="ECO:0000256" key="3">
    <source>
        <dbReference type="ARBA" id="ARBA00022729"/>
    </source>
</evidence>
<dbReference type="InterPro" id="IPR015500">
    <property type="entry name" value="Peptidase_S8_subtilisin-rel"/>
</dbReference>
<comment type="similarity">
    <text evidence="1 7">Belongs to the peptidase S8 family.</text>
</comment>
<dbReference type="OrthoDB" id="206201at2759"/>
<dbReference type="PROSITE" id="PS51892">
    <property type="entry name" value="SUBTILASE"/>
    <property type="match status" value="1"/>
</dbReference>
<gene>
    <name evidence="10" type="ORF">AKAW2_50018A</name>
</gene>
<keyword evidence="8" id="KW-1133">Transmembrane helix</keyword>
<feature type="active site" description="Charge relay system" evidence="7">
    <location>
        <position position="263"/>
    </location>
</feature>
<evidence type="ECO:0000256" key="2">
    <source>
        <dbReference type="ARBA" id="ARBA00022670"/>
    </source>
</evidence>
<dbReference type="Gene3D" id="3.40.50.200">
    <property type="entry name" value="Peptidase S8/S53 domain"/>
    <property type="match status" value="1"/>
</dbReference>
<dbReference type="SUPFAM" id="SSF52743">
    <property type="entry name" value="Subtilisin-like"/>
    <property type="match status" value="1"/>
</dbReference>
<keyword evidence="6" id="KW-0865">Zymogen</keyword>
<keyword evidence="8" id="KW-0472">Membrane</keyword>
<feature type="domain" description="Peptidase S8/S53" evidence="9">
    <location>
        <begin position="61"/>
        <end position="280"/>
    </location>
</feature>